<comment type="similarity">
    <text evidence="1">Belongs to the fimbrial export usher family.</text>
</comment>
<dbReference type="RefSeq" id="WP_171840654.1">
    <property type="nucleotide sequence ID" value="NZ_AP014690.1"/>
</dbReference>
<comment type="subcellular location">
    <subcellularLocation>
        <location evidence="1">Cell outer membrane</location>
        <topology evidence="1">Multi-pass membrane protein</topology>
    </subcellularLocation>
</comment>
<organism evidence="2 3">
    <name type="scientific">Asaia bogorensis NBRC 16594</name>
    <dbReference type="NCBI Taxonomy" id="1231624"/>
    <lineage>
        <taxon>Bacteria</taxon>
        <taxon>Pseudomonadati</taxon>
        <taxon>Pseudomonadota</taxon>
        <taxon>Alphaproteobacteria</taxon>
        <taxon>Acetobacterales</taxon>
        <taxon>Acetobacteraceae</taxon>
        <taxon>Asaia</taxon>
    </lineage>
</organism>
<name>A0AAN4U2B1_9PROT</name>
<dbReference type="GeneID" id="78225681"/>
<comment type="caution">
    <text evidence="2">The sequence shown here is derived from an EMBL/GenBank/DDBJ whole genome shotgun (WGS) entry which is preliminary data.</text>
</comment>
<keyword evidence="1" id="KW-1029">Fimbrium biogenesis</keyword>
<dbReference type="GO" id="GO:0009279">
    <property type="term" value="C:cell outer membrane"/>
    <property type="evidence" value="ECO:0007669"/>
    <property type="project" value="UniProtKB-SubCell"/>
</dbReference>
<gene>
    <name evidence="2" type="ORF">ABO01nite_12540</name>
</gene>
<keyword evidence="1" id="KW-0998">Cell outer membrane</keyword>
<dbReference type="Gene3D" id="2.60.40.2610">
    <property type="entry name" value="Outer membrane usher protein FimD, plug domain"/>
    <property type="match status" value="1"/>
</dbReference>
<dbReference type="PANTHER" id="PTHR30451:SF5">
    <property type="entry name" value="SLR0019 PROTEIN"/>
    <property type="match status" value="1"/>
</dbReference>
<evidence type="ECO:0000256" key="1">
    <source>
        <dbReference type="RuleBase" id="RU003884"/>
    </source>
</evidence>
<dbReference type="InterPro" id="IPR018030">
    <property type="entry name" value="Fimbrial_membr_usher_CS"/>
</dbReference>
<sequence length="768" mass="83397">MTLYLAPVLNGHDTGLVIPVTMQKARYLISHAALRRLGLGDHIPQHTPDPTDPLKIGALAVRYEPATQRLILDVPPQWLPRQILTRKDQQRREAKARASLGAIINYDAYVSQAAHLSSFSLWSEQRVFGHFGTLSNTGVTQFGASGGFFRAGNDVTYRRYDTTWSYSDQTHVLTAQAGDILTKALAWSNTMRLGGLQISRNFAVRPDIITYPLPQFSGQASVPTSVDLLINGVQTMHNNVQPGPYSLTNIPYINGAGEATVVTTDALGRKTESSVPFYVASTLLRPGFSDYTVSLGAQRKRYGLRDMDYGPLNLDASYRRGILSDLTLESHIEGAPHLALGGLGLLARLGPRFGVLNLAASLSHRPGHTDTPDTERLPEEGHQFVAGYQYTQGHITISAQKIWRSQGFADLSTYEPDFTRLPRKSLQANASLLLPHFGSFSVGYFDVTPSTGARTRFATLGDTLPLWRSVSLSLMANRYLGGHDAHEGGWAGYAQIVIPFGNYGTASAGWSRQPGGGSIAQLSASRSVSPGGGIGWNANYQHAGPGNQTSAPGSMQASLTWRNRVTQLQGGLYGPLNDTTRWAEAQGSLAVMDHAVFAGNRVSDAFAVISTDGVPNIPVRYENQVVGRTDKDGHLLVPYAISYYPAKYEIDTLSLSPDLQARQVEQRVAIQYGSGYLMHFPVRHTSAALFRLNDGKGTPLPVGTRVKAGHDMIYVGWGGLTYVPDLTGVDRLTAFLASGKTCAVKISPSPTVTKGMRRPTPLFCRQKS</sequence>
<dbReference type="KEGG" id="abg:Asbog_00594"/>
<dbReference type="EMBL" id="BJVS01000003">
    <property type="protein sequence ID" value="GEL53247.1"/>
    <property type="molecule type" value="Genomic_DNA"/>
</dbReference>
<proteinExistence type="inferred from homology"/>
<dbReference type="InterPro" id="IPR042186">
    <property type="entry name" value="FimD_plug_dom"/>
</dbReference>
<accession>A0AAN4U2B1</accession>
<dbReference type="PANTHER" id="PTHR30451">
    <property type="entry name" value="OUTER MEMBRANE USHER PROTEIN"/>
    <property type="match status" value="1"/>
</dbReference>
<dbReference type="InterPro" id="IPR000015">
    <property type="entry name" value="Fimb_usher"/>
</dbReference>
<dbReference type="GO" id="GO:0009297">
    <property type="term" value="P:pilus assembly"/>
    <property type="evidence" value="ECO:0007669"/>
    <property type="project" value="InterPro"/>
</dbReference>
<dbReference type="Gene3D" id="2.60.40.3110">
    <property type="match status" value="1"/>
</dbReference>
<evidence type="ECO:0000313" key="3">
    <source>
        <dbReference type="Proteomes" id="UP000321287"/>
    </source>
</evidence>
<keyword evidence="1" id="KW-0812">Transmembrane</keyword>
<dbReference type="GO" id="GO:0015473">
    <property type="term" value="F:fimbrial usher porin activity"/>
    <property type="evidence" value="ECO:0007669"/>
    <property type="project" value="InterPro"/>
</dbReference>
<dbReference type="Proteomes" id="UP000321287">
    <property type="component" value="Unassembled WGS sequence"/>
</dbReference>
<dbReference type="PROSITE" id="PS01151">
    <property type="entry name" value="FIMBRIAL_USHER"/>
    <property type="match status" value="1"/>
</dbReference>
<keyword evidence="3" id="KW-1185">Reference proteome</keyword>
<evidence type="ECO:0000313" key="2">
    <source>
        <dbReference type="EMBL" id="GEL53247.1"/>
    </source>
</evidence>
<dbReference type="Pfam" id="PF00577">
    <property type="entry name" value="Usher"/>
    <property type="match status" value="1"/>
</dbReference>
<reference evidence="2 3" key="1">
    <citation type="submission" date="2019-07" db="EMBL/GenBank/DDBJ databases">
        <title>Whole genome shotgun sequence of Asaia bogorensis NBRC 16594.</title>
        <authorList>
            <person name="Hosoyama A."/>
            <person name="Uohara A."/>
            <person name="Ohji S."/>
            <person name="Ichikawa N."/>
        </authorList>
    </citation>
    <scope>NUCLEOTIDE SEQUENCE [LARGE SCALE GENOMIC DNA]</scope>
    <source>
        <strain evidence="2 3">NBRC 16594</strain>
    </source>
</reference>
<keyword evidence="1" id="KW-0813">Transport</keyword>
<protein>
    <submittedName>
        <fullName evidence="2">Fimbriae protein</fullName>
    </submittedName>
</protein>
<keyword evidence="1" id="KW-0472">Membrane</keyword>
<dbReference type="AlphaFoldDB" id="A0AAN4U2B1"/>